<dbReference type="Proteomes" id="UP000789525">
    <property type="component" value="Unassembled WGS sequence"/>
</dbReference>
<feature type="non-terminal residue" evidence="1">
    <location>
        <position position="1"/>
    </location>
</feature>
<protein>
    <submittedName>
        <fullName evidence="1">1008_t:CDS:1</fullName>
    </submittedName>
</protein>
<name>A0ACA9MIC2_9GLOM</name>
<reference evidence="1" key="1">
    <citation type="submission" date="2021-06" db="EMBL/GenBank/DDBJ databases">
        <authorList>
            <person name="Kallberg Y."/>
            <person name="Tangrot J."/>
            <person name="Rosling A."/>
        </authorList>
    </citation>
    <scope>NUCLEOTIDE SEQUENCE</scope>
    <source>
        <strain evidence="1">CL356</strain>
    </source>
</reference>
<proteinExistence type="predicted"/>
<comment type="caution">
    <text evidence="1">The sequence shown here is derived from an EMBL/GenBank/DDBJ whole genome shotgun (WGS) entry which is preliminary data.</text>
</comment>
<dbReference type="EMBL" id="CAJVPT010012477">
    <property type="protein sequence ID" value="CAG8587837.1"/>
    <property type="molecule type" value="Genomic_DNA"/>
</dbReference>
<accession>A0ACA9MIC2</accession>
<evidence type="ECO:0000313" key="2">
    <source>
        <dbReference type="Proteomes" id="UP000789525"/>
    </source>
</evidence>
<organism evidence="1 2">
    <name type="scientific">Acaulospora colombiana</name>
    <dbReference type="NCBI Taxonomy" id="27376"/>
    <lineage>
        <taxon>Eukaryota</taxon>
        <taxon>Fungi</taxon>
        <taxon>Fungi incertae sedis</taxon>
        <taxon>Mucoromycota</taxon>
        <taxon>Glomeromycotina</taxon>
        <taxon>Glomeromycetes</taxon>
        <taxon>Diversisporales</taxon>
        <taxon>Acaulosporaceae</taxon>
        <taxon>Acaulospora</taxon>
    </lineage>
</organism>
<sequence>ISQNFKNFTYIETSKTNFPDVAPEITDIKTYDDGTVLIRVVRQDPSVKDRFCVEQMLSLRVIHLNGAVAEININNTALNMNSLNYCPFKSGFPDSNVNLIRIFPLQEGYILVCYREIADSSDFVTYEDWGIIIHWKLLILSNDVIKLKTSEHVVSYAAISTIEEGYGIIYSTEFLFDITEINPLAPKKVIYAMFLLPNQNQTASPYILYETPLDSVTIVRTFCDQTPVDISQTCIFGLQTNGETYYQSVSFLSSGAVVNVSTGLMIDDYIENNITRVKARIMPSGGYIFILSESDSSSIYAFNENQTLIQKLTVITNQFGANDITNNNTLLLGLPGKNSSWNLYTYLLPKAFYYLGNSYDNLEINSTSPAINEFVEPFTAINVSITFNDPVYLSNASVSIYHSSTGNLRQKVSGILNNFCSVSPDLRTVTVKPDNDSERSVSGVFSDLNTMIINKKITNIFMGFATNDLDSSYGFRVNPNLWEAYEVKLIGAFLAVTLYALIVILTPKRDPGVRF</sequence>
<evidence type="ECO:0000313" key="1">
    <source>
        <dbReference type="EMBL" id="CAG8587837.1"/>
    </source>
</evidence>
<keyword evidence="2" id="KW-1185">Reference proteome</keyword>
<gene>
    <name evidence="1" type="ORF">ACOLOM_LOCUS6210</name>
</gene>